<keyword evidence="3" id="KW-0998">Cell outer membrane</keyword>
<name>A0ABW3XZV6_9FLAO</name>
<feature type="signal peptide" evidence="4">
    <location>
        <begin position="1"/>
        <end position="19"/>
    </location>
</feature>
<evidence type="ECO:0000256" key="1">
    <source>
        <dbReference type="ARBA" id="ARBA00004442"/>
    </source>
</evidence>
<evidence type="ECO:0008006" key="7">
    <source>
        <dbReference type="Google" id="ProtNLM"/>
    </source>
</evidence>
<keyword evidence="2" id="KW-0472">Membrane</keyword>
<evidence type="ECO:0000313" key="5">
    <source>
        <dbReference type="EMBL" id="MFD1314874.1"/>
    </source>
</evidence>
<evidence type="ECO:0000313" key="6">
    <source>
        <dbReference type="Proteomes" id="UP001597201"/>
    </source>
</evidence>
<dbReference type="Gene3D" id="2.40.170.20">
    <property type="entry name" value="TonB-dependent receptor, beta-barrel domain"/>
    <property type="match status" value="1"/>
</dbReference>
<evidence type="ECO:0000256" key="3">
    <source>
        <dbReference type="ARBA" id="ARBA00023237"/>
    </source>
</evidence>
<dbReference type="Proteomes" id="UP001597201">
    <property type="component" value="Unassembled WGS sequence"/>
</dbReference>
<comment type="subcellular location">
    <subcellularLocation>
        <location evidence="1">Cell outer membrane</location>
    </subcellularLocation>
</comment>
<dbReference type="SUPFAM" id="SSF56935">
    <property type="entry name" value="Porins"/>
    <property type="match status" value="1"/>
</dbReference>
<feature type="chain" id="PRO_5046951484" description="TonB-dependent receptor" evidence="4">
    <location>
        <begin position="20"/>
        <end position="581"/>
    </location>
</feature>
<sequence>MKKQLFFLFLLSIYGVAFSQKKDTLKTEVVRVVKPFAPTVGDADKIKQEPKIDSIAIDQKKEVKYNFNSVPVASTFIPEKGAARSIARTPKERFYNNYVSLGFGNYLTPYAEIFAHSNITKSSDFGGLLKYQASFGDIDGVELSSGYTDLTADLFYKQTERYFDWQVLAGIKSETMNWYGLSDEINFTSNTINSIDPKQSYGTIYLGGEVNFEEALVHNGSLKIINFIDDFNSSEFYVNTNANIEFPVWELLMNSFITLEYVRGSFEEDFQNEAINYNYFNLGFSPNFSFYNEYLSLNVGANLWYSMTNNRDESSKFYAFPNVTASYSVTEDNLIAYAGVTGDLQQNTYRDFVDENPFVSPTLQIQRTSQPYFGYLGAKGKILSDLSFNVKAGYGSEKDKPLFKLNTAKTNGNIALDDGYSAGNSFKVVYDDVNTIHLFGEVIYDFDNHFKIGGNFEFNSYDTDLEESAWNLPMFKAAIISKYLRKKWYAGAELYFHSDRKDELIIDDAIVTLPTGLQRVTPITNSAFVDLNFNAGYYFNDRWSTFLKLNNVLNQNYQDFTNFEVQGFQVLGGFTYRFDFD</sequence>
<dbReference type="InterPro" id="IPR036942">
    <property type="entry name" value="Beta-barrel_TonB_sf"/>
</dbReference>
<evidence type="ECO:0000256" key="2">
    <source>
        <dbReference type="ARBA" id="ARBA00023136"/>
    </source>
</evidence>
<proteinExistence type="predicted"/>
<dbReference type="RefSeq" id="WP_377176800.1">
    <property type="nucleotide sequence ID" value="NZ_JBHTMY010000002.1"/>
</dbReference>
<keyword evidence="6" id="KW-1185">Reference proteome</keyword>
<accession>A0ABW3XZV6</accession>
<evidence type="ECO:0000256" key="4">
    <source>
        <dbReference type="SAM" id="SignalP"/>
    </source>
</evidence>
<gene>
    <name evidence="5" type="ORF">ACFQ39_04550</name>
</gene>
<protein>
    <recommendedName>
        <fullName evidence="7">TonB-dependent receptor</fullName>
    </recommendedName>
</protein>
<keyword evidence="4" id="KW-0732">Signal</keyword>
<dbReference type="EMBL" id="JBHTMY010000002">
    <property type="protein sequence ID" value="MFD1314874.1"/>
    <property type="molecule type" value="Genomic_DNA"/>
</dbReference>
<organism evidence="5 6">
    <name type="scientific">Namhaeicola litoreus</name>
    <dbReference type="NCBI Taxonomy" id="1052145"/>
    <lineage>
        <taxon>Bacteria</taxon>
        <taxon>Pseudomonadati</taxon>
        <taxon>Bacteroidota</taxon>
        <taxon>Flavobacteriia</taxon>
        <taxon>Flavobacteriales</taxon>
        <taxon>Flavobacteriaceae</taxon>
        <taxon>Namhaeicola</taxon>
    </lineage>
</organism>
<comment type="caution">
    <text evidence="5">The sequence shown here is derived from an EMBL/GenBank/DDBJ whole genome shotgun (WGS) entry which is preliminary data.</text>
</comment>
<reference evidence="6" key="1">
    <citation type="journal article" date="2019" name="Int. J. Syst. Evol. Microbiol.">
        <title>The Global Catalogue of Microorganisms (GCM) 10K type strain sequencing project: providing services to taxonomists for standard genome sequencing and annotation.</title>
        <authorList>
            <consortium name="The Broad Institute Genomics Platform"/>
            <consortium name="The Broad Institute Genome Sequencing Center for Infectious Disease"/>
            <person name="Wu L."/>
            <person name="Ma J."/>
        </authorList>
    </citation>
    <scope>NUCLEOTIDE SEQUENCE [LARGE SCALE GENOMIC DNA]</scope>
    <source>
        <strain evidence="6">CCUG 61485</strain>
    </source>
</reference>